<evidence type="ECO:0000259" key="4">
    <source>
        <dbReference type="PROSITE" id="PS50883"/>
    </source>
</evidence>
<name>A0ABU0JL74_9HYPH</name>
<reference evidence="6 7" key="1">
    <citation type="submission" date="2023-07" db="EMBL/GenBank/DDBJ databases">
        <title>Genomic Encyclopedia of Type Strains, Phase IV (KMG-IV): sequencing the most valuable type-strain genomes for metagenomic binning, comparative biology and taxonomic classification.</title>
        <authorList>
            <person name="Goeker M."/>
        </authorList>
    </citation>
    <scope>NUCLEOTIDE SEQUENCE [LARGE SCALE GENOMIC DNA]</scope>
    <source>
        <strain evidence="6 7">DSM 19619</strain>
    </source>
</reference>
<dbReference type="CDD" id="cd01949">
    <property type="entry name" value="GGDEF"/>
    <property type="match status" value="1"/>
</dbReference>
<evidence type="ECO:0000259" key="2">
    <source>
        <dbReference type="PROSITE" id="PS50112"/>
    </source>
</evidence>
<dbReference type="PANTHER" id="PTHR44757:SF2">
    <property type="entry name" value="BIOFILM ARCHITECTURE MAINTENANCE PROTEIN MBAA"/>
    <property type="match status" value="1"/>
</dbReference>
<organism evidence="6 7">
    <name type="scientific">Labrys wisconsinensis</name>
    <dbReference type="NCBI Taxonomy" id="425677"/>
    <lineage>
        <taxon>Bacteria</taxon>
        <taxon>Pseudomonadati</taxon>
        <taxon>Pseudomonadota</taxon>
        <taxon>Alphaproteobacteria</taxon>
        <taxon>Hyphomicrobiales</taxon>
        <taxon>Xanthobacteraceae</taxon>
        <taxon>Labrys</taxon>
    </lineage>
</organism>
<comment type="caution">
    <text evidence="6">The sequence shown here is derived from an EMBL/GenBank/DDBJ whole genome shotgun (WGS) entry which is preliminary data.</text>
</comment>
<feature type="domain" description="PAC" evidence="3">
    <location>
        <begin position="66"/>
        <end position="119"/>
    </location>
</feature>
<dbReference type="InterPro" id="IPR001610">
    <property type="entry name" value="PAC"/>
</dbReference>
<dbReference type="InterPro" id="IPR035919">
    <property type="entry name" value="EAL_sf"/>
</dbReference>
<sequence>MIAGLTSDAVFVTDADGRIAWVNPGFERVTGWLSAQAIGRVPEALLALEGAAPAAVELIAAIRGGRPIRREICGRARDGGPRWLDITVRPLPREDGSRGVIAVASEITALKTMAAELRRQNEDLEQMSRLTRLGSWSLDLASGSATWSDEVRRIHAVDAGFHPTWDAMLAFHPPAARERICACLAAAAADGKPWDIEIPFTTAAGTARWIRMIGAPAGDGGTVDRIVGTIQDVTEAVAAREDVTATTERLALATESAHIGLWDWSVLGDRFWTSPQWWTYLGFAAPQEAICDDLADQVIHPDDLPGVQANRKAFFAERKAQLINEFRHRDGTGGWRWIVSIGRVTHRAADGTAERVSGVYIDIEERKAAAEMIAHAARHDVLTGLANRSEMKRRLGAAFERCAVSGEAFAVLVLDLDRFKAINDTFGHATGDAVLTSVADRILSTLGEAGMVARLGGDEFAILLESAGEGSAPETLAGRLLETIGRPYPIDGRMLHVGVSIGIAVAPVHGADADTLIRNADTALYKVKAEGKNAFRIFDAALEAESQERRELEADLREAIARNQLELHYQTIASLTDRRVAGAEALLRWRHPRRGFVSPDLFIPIAEESGLIVPIGAWAIARACRDAASWPVDIPVSVNVSTAQLDRGDLFAVVMENLKTSGLPARRLELEVTETIFLRDDEALLSDLRRLHGHGVRLALDDFGTGYSALGYLRRLPFDKIKIDRSFIGPIGTDTQAAAVVCAVANLARSLDIETTAEGIETEAQAMLVAAAGCNLGQGFLFSSPVPHRNLDFRSLPGDLPTPAASRAHLPPARQPAGRTRRDQPRRTGRLSPAAPGRPG</sequence>
<dbReference type="PROSITE" id="PS50112">
    <property type="entry name" value="PAS"/>
    <property type="match status" value="1"/>
</dbReference>
<dbReference type="Gene3D" id="3.30.70.270">
    <property type="match status" value="1"/>
</dbReference>
<dbReference type="SMART" id="SM00267">
    <property type="entry name" value="GGDEF"/>
    <property type="match status" value="1"/>
</dbReference>
<dbReference type="SMART" id="SM00086">
    <property type="entry name" value="PAC"/>
    <property type="match status" value="3"/>
</dbReference>
<dbReference type="CDD" id="cd00130">
    <property type="entry name" value="PAS"/>
    <property type="match status" value="1"/>
</dbReference>
<dbReference type="PROSITE" id="PS50883">
    <property type="entry name" value="EAL"/>
    <property type="match status" value="1"/>
</dbReference>
<keyword evidence="7" id="KW-1185">Reference proteome</keyword>
<dbReference type="SUPFAM" id="SSF55073">
    <property type="entry name" value="Nucleotide cyclase"/>
    <property type="match status" value="1"/>
</dbReference>
<dbReference type="InterPro" id="IPR000014">
    <property type="entry name" value="PAS"/>
</dbReference>
<feature type="domain" description="GGDEF" evidence="5">
    <location>
        <begin position="407"/>
        <end position="540"/>
    </location>
</feature>
<dbReference type="InterPro" id="IPR000160">
    <property type="entry name" value="GGDEF_dom"/>
</dbReference>
<dbReference type="Gene3D" id="3.30.450.20">
    <property type="entry name" value="PAS domain"/>
    <property type="match status" value="3"/>
</dbReference>
<dbReference type="Pfam" id="PF08447">
    <property type="entry name" value="PAS_3"/>
    <property type="match status" value="2"/>
</dbReference>
<accession>A0ABU0JL74</accession>
<feature type="region of interest" description="Disordered" evidence="1">
    <location>
        <begin position="793"/>
        <end position="840"/>
    </location>
</feature>
<feature type="domain" description="PAS" evidence="2">
    <location>
        <begin position="1"/>
        <end position="40"/>
    </location>
</feature>
<feature type="domain" description="EAL" evidence="4">
    <location>
        <begin position="549"/>
        <end position="799"/>
    </location>
</feature>
<dbReference type="PROSITE" id="PS50887">
    <property type="entry name" value="GGDEF"/>
    <property type="match status" value="1"/>
</dbReference>
<dbReference type="SUPFAM" id="SSF55785">
    <property type="entry name" value="PYP-like sensor domain (PAS domain)"/>
    <property type="match status" value="3"/>
</dbReference>
<dbReference type="RefSeq" id="WP_307285692.1">
    <property type="nucleotide sequence ID" value="NZ_JAUSVX010000029.1"/>
</dbReference>
<dbReference type="SMART" id="SM00091">
    <property type="entry name" value="PAS"/>
    <property type="match status" value="2"/>
</dbReference>
<dbReference type="InterPro" id="IPR013655">
    <property type="entry name" value="PAS_fold_3"/>
</dbReference>
<evidence type="ECO:0000259" key="3">
    <source>
        <dbReference type="PROSITE" id="PS50113"/>
    </source>
</evidence>
<feature type="domain" description="PAC" evidence="3">
    <location>
        <begin position="194"/>
        <end position="245"/>
    </location>
</feature>
<dbReference type="InterPro" id="IPR013656">
    <property type="entry name" value="PAS_4"/>
</dbReference>
<gene>
    <name evidence="6" type="ORF">QO011_008087</name>
</gene>
<dbReference type="InterPro" id="IPR000700">
    <property type="entry name" value="PAS-assoc_C"/>
</dbReference>
<evidence type="ECO:0000313" key="6">
    <source>
        <dbReference type="EMBL" id="MDQ0475045.1"/>
    </source>
</evidence>
<dbReference type="PANTHER" id="PTHR44757">
    <property type="entry name" value="DIGUANYLATE CYCLASE DGCP"/>
    <property type="match status" value="1"/>
</dbReference>
<dbReference type="InterPro" id="IPR035965">
    <property type="entry name" value="PAS-like_dom_sf"/>
</dbReference>
<dbReference type="Gene3D" id="3.20.20.450">
    <property type="entry name" value="EAL domain"/>
    <property type="match status" value="1"/>
</dbReference>
<dbReference type="InterPro" id="IPR029787">
    <property type="entry name" value="Nucleotide_cyclase"/>
</dbReference>
<dbReference type="InterPro" id="IPR052155">
    <property type="entry name" value="Biofilm_reg_signaling"/>
</dbReference>
<dbReference type="PROSITE" id="PS50113">
    <property type="entry name" value="PAC"/>
    <property type="match status" value="2"/>
</dbReference>
<evidence type="ECO:0000256" key="1">
    <source>
        <dbReference type="SAM" id="MobiDB-lite"/>
    </source>
</evidence>
<dbReference type="InterPro" id="IPR001633">
    <property type="entry name" value="EAL_dom"/>
</dbReference>
<dbReference type="NCBIfam" id="TIGR00254">
    <property type="entry name" value="GGDEF"/>
    <property type="match status" value="1"/>
</dbReference>
<dbReference type="Proteomes" id="UP001242480">
    <property type="component" value="Unassembled WGS sequence"/>
</dbReference>
<evidence type="ECO:0000313" key="7">
    <source>
        <dbReference type="Proteomes" id="UP001242480"/>
    </source>
</evidence>
<dbReference type="Pfam" id="PF00563">
    <property type="entry name" value="EAL"/>
    <property type="match status" value="1"/>
</dbReference>
<proteinExistence type="predicted"/>
<dbReference type="NCBIfam" id="TIGR00229">
    <property type="entry name" value="sensory_box"/>
    <property type="match status" value="1"/>
</dbReference>
<dbReference type="SMART" id="SM00052">
    <property type="entry name" value="EAL"/>
    <property type="match status" value="1"/>
</dbReference>
<evidence type="ECO:0000259" key="5">
    <source>
        <dbReference type="PROSITE" id="PS50887"/>
    </source>
</evidence>
<dbReference type="Pfam" id="PF00990">
    <property type="entry name" value="GGDEF"/>
    <property type="match status" value="1"/>
</dbReference>
<dbReference type="InterPro" id="IPR043128">
    <property type="entry name" value="Rev_trsase/Diguanyl_cyclase"/>
</dbReference>
<dbReference type="Pfam" id="PF08448">
    <property type="entry name" value="PAS_4"/>
    <property type="match status" value="1"/>
</dbReference>
<protein>
    <submittedName>
        <fullName evidence="6">Diguanylate cyclase (GGDEF)-like protein/PAS domain S-box-containing protein</fullName>
    </submittedName>
</protein>
<dbReference type="CDD" id="cd01948">
    <property type="entry name" value="EAL"/>
    <property type="match status" value="1"/>
</dbReference>
<dbReference type="SUPFAM" id="SSF141868">
    <property type="entry name" value="EAL domain-like"/>
    <property type="match status" value="1"/>
</dbReference>
<dbReference type="EMBL" id="JAUSVX010000029">
    <property type="protein sequence ID" value="MDQ0475045.1"/>
    <property type="molecule type" value="Genomic_DNA"/>
</dbReference>